<keyword evidence="3" id="KW-1185">Reference proteome</keyword>
<gene>
    <name evidence="2" type="ORF">H0A61_01961</name>
</gene>
<dbReference type="KEGG" id="kme:H0A61_01961"/>
<protein>
    <submittedName>
        <fullName evidence="2">Uncharacterized protein</fullName>
    </submittedName>
</protein>
<dbReference type="AlphaFoldDB" id="A0A8A0RQV5"/>
<dbReference type="Proteomes" id="UP000662904">
    <property type="component" value="Chromosome"/>
</dbReference>
<reference evidence="2" key="1">
    <citation type="submission" date="2020-07" db="EMBL/GenBank/DDBJ databases">
        <title>Koleobacter methoxysyntrophicus gen. nov., sp. nov., a novel anaerobic bacterium isolated from deep subsurface oil field and proposal of Koleobacterales ord. nov. in the phylum Firmicutes.</title>
        <authorList>
            <person name="Sakamoto S."/>
            <person name="Tamaki H."/>
        </authorList>
    </citation>
    <scope>NUCLEOTIDE SEQUENCE</scope>
    <source>
        <strain evidence="2">NRmbB1</strain>
    </source>
</reference>
<evidence type="ECO:0000256" key="1">
    <source>
        <dbReference type="SAM" id="Phobius"/>
    </source>
</evidence>
<keyword evidence="1" id="KW-1133">Transmembrane helix</keyword>
<accession>A0A8A0RQV5</accession>
<proteinExistence type="predicted"/>
<keyword evidence="1" id="KW-0812">Transmembrane</keyword>
<organism evidence="2 3">
    <name type="scientific">Koleobacter methoxysyntrophicus</name>
    <dbReference type="NCBI Taxonomy" id="2751313"/>
    <lineage>
        <taxon>Bacteria</taxon>
        <taxon>Bacillati</taxon>
        <taxon>Bacillota</taxon>
        <taxon>Clostridia</taxon>
        <taxon>Koleobacterales</taxon>
        <taxon>Koleobacteraceae</taxon>
        <taxon>Koleobacter</taxon>
    </lineage>
</organism>
<sequence>MKKKITVTIALVMILIASIIFLIYRQRKSTEAELFLNDWEGYICASSNEVFLLQIPWFVINKDIKLSEIKFYLLNLPDTAEIIKKDIELRYSRENISQYLINFYIKIKTPHLYKNDNLNLIIEKSNVKGIIPLGRWVFEIIPYEQNELRIREHITMYSGKNIDYPYYMFVVENKSNQPVTLHDIAYDSPNLTKINIKYDDNATLENNEWKDFPIGGLTLAPFSSKAVAVFIESKNSKKLYALKPKIIYSINDKIFEMPGDMYLVTISMSKEDIMRKAMR</sequence>
<keyword evidence="1" id="KW-0472">Membrane</keyword>
<feature type="transmembrane region" description="Helical" evidence="1">
    <location>
        <begin position="6"/>
        <end position="24"/>
    </location>
</feature>
<evidence type="ECO:0000313" key="3">
    <source>
        <dbReference type="Proteomes" id="UP000662904"/>
    </source>
</evidence>
<evidence type="ECO:0000313" key="2">
    <source>
        <dbReference type="EMBL" id="QSQ09586.1"/>
    </source>
</evidence>
<dbReference type="RefSeq" id="WP_206706940.1">
    <property type="nucleotide sequence ID" value="NZ_CP059066.1"/>
</dbReference>
<dbReference type="EMBL" id="CP059066">
    <property type="protein sequence ID" value="QSQ09586.1"/>
    <property type="molecule type" value="Genomic_DNA"/>
</dbReference>
<name>A0A8A0RQV5_9FIRM</name>